<feature type="transmembrane region" description="Helical" evidence="11">
    <location>
        <begin position="41"/>
        <end position="62"/>
    </location>
</feature>
<keyword evidence="6" id="KW-0297">G-protein coupled receptor</keyword>
<organism evidence="13 14">
    <name type="scientific">Bactrocera dorsalis</name>
    <name type="common">Oriental fruit fly</name>
    <name type="synonym">Dacus dorsalis</name>
    <dbReference type="NCBI Taxonomy" id="27457"/>
    <lineage>
        <taxon>Eukaryota</taxon>
        <taxon>Metazoa</taxon>
        <taxon>Ecdysozoa</taxon>
        <taxon>Arthropoda</taxon>
        <taxon>Hexapoda</taxon>
        <taxon>Insecta</taxon>
        <taxon>Pterygota</taxon>
        <taxon>Neoptera</taxon>
        <taxon>Endopterygota</taxon>
        <taxon>Diptera</taxon>
        <taxon>Brachycera</taxon>
        <taxon>Muscomorpha</taxon>
        <taxon>Tephritoidea</taxon>
        <taxon>Tephritidae</taxon>
        <taxon>Bactrocera</taxon>
        <taxon>Bactrocera</taxon>
    </lineage>
</organism>
<dbReference type="InterPro" id="IPR017452">
    <property type="entry name" value="GPCR_Rhodpsn_7TM"/>
</dbReference>
<evidence type="ECO:0000259" key="12">
    <source>
        <dbReference type="PROSITE" id="PS50262"/>
    </source>
</evidence>
<evidence type="ECO:0000256" key="1">
    <source>
        <dbReference type="ARBA" id="ARBA00004651"/>
    </source>
</evidence>
<evidence type="ECO:0000256" key="2">
    <source>
        <dbReference type="ARBA" id="ARBA00010663"/>
    </source>
</evidence>
<comment type="similarity">
    <text evidence="2">Belongs to the G-protein coupled receptor 1 family.</text>
</comment>
<dbReference type="PANTHER" id="PTHR24230">
    <property type="entry name" value="G-PROTEIN COUPLED RECEPTOR"/>
    <property type="match status" value="1"/>
</dbReference>
<feature type="compositionally biased region" description="Pro residues" evidence="10">
    <location>
        <begin position="487"/>
        <end position="496"/>
    </location>
</feature>
<dbReference type="PANTHER" id="PTHR24230:SF141">
    <property type="entry name" value="G-PROTEIN COUPLED RECEPTORS FAMILY 1 PROFILE DOMAIN-CONTAINING PROTEIN"/>
    <property type="match status" value="1"/>
</dbReference>
<feature type="transmembrane region" description="Helical" evidence="11">
    <location>
        <begin position="157"/>
        <end position="178"/>
    </location>
</feature>
<dbReference type="PROSITE" id="PS50262">
    <property type="entry name" value="G_PROTEIN_RECEP_F1_2"/>
    <property type="match status" value="1"/>
</dbReference>
<feature type="compositionally biased region" description="Polar residues" evidence="10">
    <location>
        <begin position="548"/>
        <end position="562"/>
    </location>
</feature>
<keyword evidence="9" id="KW-0807">Transducer</keyword>
<keyword evidence="7 11" id="KW-0472">Membrane</keyword>
<dbReference type="SUPFAM" id="SSF81321">
    <property type="entry name" value="Family A G protein-coupled receptor-like"/>
    <property type="match status" value="1"/>
</dbReference>
<feature type="compositionally biased region" description="Gly residues" evidence="10">
    <location>
        <begin position="510"/>
        <end position="532"/>
    </location>
</feature>
<name>A0ABM3JKW3_BACDO</name>
<evidence type="ECO:0000256" key="3">
    <source>
        <dbReference type="ARBA" id="ARBA00022475"/>
    </source>
</evidence>
<dbReference type="InterPro" id="IPR000276">
    <property type="entry name" value="GPCR_Rhodpsn"/>
</dbReference>
<dbReference type="RefSeq" id="XP_049309876.1">
    <property type="nucleotide sequence ID" value="XM_049453919.1"/>
</dbReference>
<keyword evidence="3" id="KW-1003">Cell membrane</keyword>
<reference evidence="14" key="1">
    <citation type="submission" date="2025-08" db="UniProtKB">
        <authorList>
            <consortium name="RefSeq"/>
        </authorList>
    </citation>
    <scope>IDENTIFICATION</scope>
    <source>
        <tissue evidence="14">Adult</tissue>
    </source>
</reference>
<feature type="transmembrane region" description="Helical" evidence="11">
    <location>
        <begin position="198"/>
        <end position="220"/>
    </location>
</feature>
<feature type="transmembrane region" description="Helical" evidence="11">
    <location>
        <begin position="83"/>
        <end position="103"/>
    </location>
</feature>
<dbReference type="GeneID" id="115066067"/>
<feature type="transmembrane region" description="Helical" evidence="11">
    <location>
        <begin position="115"/>
        <end position="136"/>
    </location>
</feature>
<evidence type="ECO:0000256" key="11">
    <source>
        <dbReference type="SAM" id="Phobius"/>
    </source>
</evidence>
<comment type="subcellular location">
    <subcellularLocation>
        <location evidence="1">Cell membrane</location>
        <topology evidence="1">Multi-pass membrane protein</topology>
    </subcellularLocation>
</comment>
<evidence type="ECO:0000256" key="5">
    <source>
        <dbReference type="ARBA" id="ARBA00022989"/>
    </source>
</evidence>
<dbReference type="CDD" id="cd00637">
    <property type="entry name" value="7tm_classA_rhodopsin-like"/>
    <property type="match status" value="1"/>
</dbReference>
<keyword evidence="5 11" id="KW-1133">Transmembrane helix</keyword>
<sequence>MDLKAGGLLVPPTVKNSSCSHPRYTSHNFIAHIGIAETIEAVLILILTLGVIGANALVIFVINNRRYSPYIHQQPRYLLTSLALNDLTIGLLITPFGLLPALFHCWPYGEIFCQIQALLRGALSQQSAVILVCMAVDRYMCALHPRKYYQHSSKKGCVAVLSLTWIISLTVFGFLVLPKGYYFNNTGLMACEPFYSKPSYRILSTCALYFPTTMVLMYCYGSSFHLSRFRLNDPTMPLTAAVHHPHLGHPPHMYQQALHAHHMQHGGMASGGMSHHGLPPGTTTLPNTPVMNLSMAMSMGLGMGGMSGMTGMGGMGGMTGASAMHYGGGGVGGGGGGATASLMSGGNGGGAAGGAGAGAGASGGGGPTNNVTKKIVPIQEKHSAGNTSRSMAAISLGFIVMITPWTIQEIVTACTGSKLPPFLDFVVTWIALSNSLWNPFMYWLLNSDFRRLSKHLMPNRCFPTEDTPEHKSPCCHINSDFEITTLPLPPEPPTGRPPKGGDAAGDNNGSEGGNSSSGGGGSSSRGGGSSGIRGGSVLGICARARTNSLSRSASQQARKNANSGAGGCSNSSHGHHGHSHHGGGGGGLSFTSVRPDIEGLSEKYWGEILERTVSSGSLHALTKSFPHAAPHHYYAAHHQPAHQQTFPPPPHTATMTTSFSKHSELNLNLALAEQERHAAALHNTSGGGVTGGLNAYELSKFSSSEPKLCEHIYHDANCAKNKSALGGGGGGGVTSVSGADDVKMSAGSAAVASATGRSIPDI</sequence>
<evidence type="ECO:0000256" key="7">
    <source>
        <dbReference type="ARBA" id="ARBA00023136"/>
    </source>
</evidence>
<gene>
    <name evidence="14" type="primary">LOC115066067</name>
</gene>
<dbReference type="Gene3D" id="1.20.1070.10">
    <property type="entry name" value="Rhodopsin 7-helix transmembrane proteins"/>
    <property type="match status" value="2"/>
</dbReference>
<feature type="region of interest" description="Disordered" evidence="10">
    <location>
        <begin position="548"/>
        <end position="590"/>
    </location>
</feature>
<evidence type="ECO:0000313" key="14">
    <source>
        <dbReference type="RefSeq" id="XP_049309876.1"/>
    </source>
</evidence>
<feature type="domain" description="G-protein coupled receptors family 1 profile" evidence="12">
    <location>
        <begin position="54"/>
        <end position="442"/>
    </location>
</feature>
<keyword evidence="4 11" id="KW-0812">Transmembrane</keyword>
<proteinExistence type="inferred from homology"/>
<dbReference type="PRINTS" id="PR00237">
    <property type="entry name" value="GPCRRHODOPSN"/>
</dbReference>
<feature type="compositionally biased region" description="Low complexity" evidence="10">
    <location>
        <begin position="500"/>
        <end position="509"/>
    </location>
</feature>
<accession>A0ABM3JKW3</accession>
<evidence type="ECO:0000256" key="4">
    <source>
        <dbReference type="ARBA" id="ARBA00022692"/>
    </source>
</evidence>
<keyword evidence="13" id="KW-1185">Reference proteome</keyword>
<evidence type="ECO:0000256" key="9">
    <source>
        <dbReference type="ARBA" id="ARBA00023224"/>
    </source>
</evidence>
<evidence type="ECO:0000313" key="13">
    <source>
        <dbReference type="Proteomes" id="UP001652620"/>
    </source>
</evidence>
<protein>
    <submittedName>
        <fullName evidence="14">Uncharacterized protein LOC115066067</fullName>
    </submittedName>
</protein>
<evidence type="ECO:0000256" key="8">
    <source>
        <dbReference type="ARBA" id="ARBA00023170"/>
    </source>
</evidence>
<evidence type="ECO:0000256" key="6">
    <source>
        <dbReference type="ARBA" id="ARBA00023040"/>
    </source>
</evidence>
<dbReference type="Proteomes" id="UP001652620">
    <property type="component" value="Chromosome 3"/>
</dbReference>
<dbReference type="Pfam" id="PF00001">
    <property type="entry name" value="7tm_1"/>
    <property type="match status" value="1"/>
</dbReference>
<feature type="region of interest" description="Disordered" evidence="10">
    <location>
        <begin position="485"/>
        <end position="532"/>
    </location>
</feature>
<keyword evidence="8" id="KW-0675">Receptor</keyword>
<evidence type="ECO:0000256" key="10">
    <source>
        <dbReference type="SAM" id="MobiDB-lite"/>
    </source>
</evidence>